<proteinExistence type="predicted"/>
<dbReference type="GO" id="GO:0000062">
    <property type="term" value="F:fatty-acyl-CoA binding"/>
    <property type="evidence" value="ECO:0007669"/>
    <property type="project" value="InterPro"/>
</dbReference>
<dbReference type="GO" id="GO:0006631">
    <property type="term" value="P:fatty acid metabolic process"/>
    <property type="evidence" value="ECO:0007669"/>
    <property type="project" value="TreeGrafter"/>
</dbReference>
<dbReference type="Gene3D" id="1.20.80.10">
    <property type="match status" value="1"/>
</dbReference>
<dbReference type="Proteomes" id="UP000504634">
    <property type="component" value="Unplaced"/>
</dbReference>
<dbReference type="CTD" id="39005"/>
<reference evidence="4" key="1">
    <citation type="submission" date="2025-08" db="UniProtKB">
        <authorList>
            <consortium name="RefSeq"/>
        </authorList>
    </citation>
    <scope>IDENTIFICATION</scope>
    <source>
        <strain evidence="4">11010-0011.00</strain>
        <tissue evidence="4">Whole body</tissue>
    </source>
</reference>
<dbReference type="InterPro" id="IPR014352">
    <property type="entry name" value="FERM/acyl-CoA-bd_prot_sf"/>
</dbReference>
<dbReference type="InterPro" id="IPR035984">
    <property type="entry name" value="Acyl-CoA-binding_sf"/>
</dbReference>
<name>A0A6J2TCT9_DROLE</name>
<dbReference type="SUPFAM" id="SSF47027">
    <property type="entry name" value="Acyl-CoA binding protein"/>
    <property type="match status" value="1"/>
</dbReference>
<dbReference type="GeneID" id="115623136"/>
<gene>
    <name evidence="4" type="primary">LOC115623136</name>
</gene>
<dbReference type="PANTHER" id="PTHR23310:SF137">
    <property type="entry name" value="ACYL-COA BINDING PROTEIN 3, ISOFORM A-RELATED"/>
    <property type="match status" value="1"/>
</dbReference>
<dbReference type="PRINTS" id="PR00689">
    <property type="entry name" value="ACOABINDINGP"/>
</dbReference>
<evidence type="ECO:0000313" key="4">
    <source>
        <dbReference type="RefSeq" id="XP_030373205.1"/>
    </source>
</evidence>
<keyword evidence="3" id="KW-1185">Reference proteome</keyword>
<evidence type="ECO:0000259" key="2">
    <source>
        <dbReference type="PROSITE" id="PS51228"/>
    </source>
</evidence>
<feature type="domain" description="ACB" evidence="2">
    <location>
        <begin position="1"/>
        <end position="83"/>
    </location>
</feature>
<evidence type="ECO:0000256" key="1">
    <source>
        <dbReference type="ARBA" id="ARBA00023121"/>
    </source>
</evidence>
<dbReference type="RefSeq" id="XP_030373205.1">
    <property type="nucleotide sequence ID" value="XM_030517345.1"/>
</dbReference>
<organism evidence="3 4">
    <name type="scientific">Drosophila lebanonensis</name>
    <name type="common">Fruit fly</name>
    <name type="synonym">Scaptodrosophila lebanonensis</name>
    <dbReference type="NCBI Taxonomy" id="7225"/>
    <lineage>
        <taxon>Eukaryota</taxon>
        <taxon>Metazoa</taxon>
        <taxon>Ecdysozoa</taxon>
        <taxon>Arthropoda</taxon>
        <taxon>Hexapoda</taxon>
        <taxon>Insecta</taxon>
        <taxon>Pterygota</taxon>
        <taxon>Neoptera</taxon>
        <taxon>Endopterygota</taxon>
        <taxon>Diptera</taxon>
        <taxon>Brachycera</taxon>
        <taxon>Muscomorpha</taxon>
        <taxon>Ephydroidea</taxon>
        <taxon>Drosophilidae</taxon>
        <taxon>Scaptodrosophila</taxon>
    </lineage>
</organism>
<evidence type="ECO:0000313" key="3">
    <source>
        <dbReference type="Proteomes" id="UP000504634"/>
    </source>
</evidence>
<accession>A0A6J2TCT9</accession>
<dbReference type="OrthoDB" id="346910at2759"/>
<dbReference type="PANTHER" id="PTHR23310">
    <property type="entry name" value="ACYL-COA-BINDING PROTEIN, ACBP"/>
    <property type="match status" value="1"/>
</dbReference>
<dbReference type="AlphaFoldDB" id="A0A6J2TCT9"/>
<protein>
    <submittedName>
        <fullName evidence="4">Acyl-CoA-binding protein</fullName>
    </submittedName>
</protein>
<dbReference type="PROSITE" id="PS51228">
    <property type="entry name" value="ACB_2"/>
    <property type="match status" value="1"/>
</dbReference>
<keyword evidence="1" id="KW-0446">Lipid-binding</keyword>
<dbReference type="Pfam" id="PF00887">
    <property type="entry name" value="ACBP"/>
    <property type="match status" value="1"/>
</dbReference>
<dbReference type="InterPro" id="IPR000582">
    <property type="entry name" value="Acyl-CoA-binding_protein"/>
</dbReference>
<sequence length="83" mass="9325">MDFETACVNCKAFTKQPPNEVYLDFYGLYKQVTVGDVNINRPGLLDLTGRAKYDAWLSRKGMSEAAAKAAYVALYEKYSPIYA</sequence>